<reference evidence="2" key="1">
    <citation type="journal article" date="2023" name="Mol. Phylogenet. Evol.">
        <title>Genome-scale phylogeny and comparative genomics of the fungal order Sordariales.</title>
        <authorList>
            <person name="Hensen N."/>
            <person name="Bonometti L."/>
            <person name="Westerberg I."/>
            <person name="Brannstrom I.O."/>
            <person name="Guillou S."/>
            <person name="Cros-Aarteil S."/>
            <person name="Calhoun S."/>
            <person name="Haridas S."/>
            <person name="Kuo A."/>
            <person name="Mondo S."/>
            <person name="Pangilinan J."/>
            <person name="Riley R."/>
            <person name="LaButti K."/>
            <person name="Andreopoulos B."/>
            <person name="Lipzen A."/>
            <person name="Chen C."/>
            <person name="Yan M."/>
            <person name="Daum C."/>
            <person name="Ng V."/>
            <person name="Clum A."/>
            <person name="Steindorff A."/>
            <person name="Ohm R.A."/>
            <person name="Martin F."/>
            <person name="Silar P."/>
            <person name="Natvig D.O."/>
            <person name="Lalanne C."/>
            <person name="Gautier V."/>
            <person name="Ament-Velasquez S.L."/>
            <person name="Kruys A."/>
            <person name="Hutchinson M.I."/>
            <person name="Powell A.J."/>
            <person name="Barry K."/>
            <person name="Miller A.N."/>
            <person name="Grigoriev I.V."/>
            <person name="Debuchy R."/>
            <person name="Gladieux P."/>
            <person name="Hiltunen Thoren M."/>
            <person name="Johannesson H."/>
        </authorList>
    </citation>
    <scope>NUCLEOTIDE SEQUENCE</scope>
    <source>
        <strain evidence="2">PSN243</strain>
    </source>
</reference>
<evidence type="ECO:0000256" key="1">
    <source>
        <dbReference type="SAM" id="SignalP"/>
    </source>
</evidence>
<dbReference type="AlphaFoldDB" id="A0AAV9G6Z3"/>
<gene>
    <name evidence="2" type="ORF">QBC34DRAFT_478134</name>
</gene>
<dbReference type="EMBL" id="MU865996">
    <property type="protein sequence ID" value="KAK4443281.1"/>
    <property type="molecule type" value="Genomic_DNA"/>
</dbReference>
<evidence type="ECO:0000313" key="2">
    <source>
        <dbReference type="EMBL" id="KAK4443281.1"/>
    </source>
</evidence>
<reference evidence="2" key="2">
    <citation type="submission" date="2023-05" db="EMBL/GenBank/DDBJ databases">
        <authorList>
            <consortium name="Lawrence Berkeley National Laboratory"/>
            <person name="Steindorff A."/>
            <person name="Hensen N."/>
            <person name="Bonometti L."/>
            <person name="Westerberg I."/>
            <person name="Brannstrom I.O."/>
            <person name="Guillou S."/>
            <person name="Cros-Aarteil S."/>
            <person name="Calhoun S."/>
            <person name="Haridas S."/>
            <person name="Kuo A."/>
            <person name="Mondo S."/>
            <person name="Pangilinan J."/>
            <person name="Riley R."/>
            <person name="Labutti K."/>
            <person name="Andreopoulos B."/>
            <person name="Lipzen A."/>
            <person name="Chen C."/>
            <person name="Yanf M."/>
            <person name="Daum C."/>
            <person name="Ng V."/>
            <person name="Clum A."/>
            <person name="Ohm R."/>
            <person name="Martin F."/>
            <person name="Silar P."/>
            <person name="Natvig D."/>
            <person name="Lalanne C."/>
            <person name="Gautier V."/>
            <person name="Ament-Velasquez S.L."/>
            <person name="Kruys A."/>
            <person name="Hutchinson M.I."/>
            <person name="Powell A.J."/>
            <person name="Barry K."/>
            <person name="Miller A.N."/>
            <person name="Grigoriev I.V."/>
            <person name="Debuchy R."/>
            <person name="Gladieux P."/>
            <person name="Thoren M.H."/>
            <person name="Johannesson H."/>
        </authorList>
    </citation>
    <scope>NUCLEOTIDE SEQUENCE</scope>
    <source>
        <strain evidence="2">PSN243</strain>
    </source>
</reference>
<organism evidence="2 3">
    <name type="scientific">Podospora aff. communis PSN243</name>
    <dbReference type="NCBI Taxonomy" id="3040156"/>
    <lineage>
        <taxon>Eukaryota</taxon>
        <taxon>Fungi</taxon>
        <taxon>Dikarya</taxon>
        <taxon>Ascomycota</taxon>
        <taxon>Pezizomycotina</taxon>
        <taxon>Sordariomycetes</taxon>
        <taxon>Sordariomycetidae</taxon>
        <taxon>Sordariales</taxon>
        <taxon>Podosporaceae</taxon>
        <taxon>Podospora</taxon>
    </lineage>
</organism>
<keyword evidence="3" id="KW-1185">Reference proteome</keyword>
<accession>A0AAV9G6Z3</accession>
<feature type="chain" id="PRO_5044012623" evidence="1">
    <location>
        <begin position="18"/>
        <end position="129"/>
    </location>
</feature>
<dbReference type="Proteomes" id="UP001321760">
    <property type="component" value="Unassembled WGS sequence"/>
</dbReference>
<name>A0AAV9G6Z3_9PEZI</name>
<sequence length="129" mass="13062">MKINLATVFYLSGLAIAAPNSRSHGAIQTRQIVTADQISDLASQLLQTRGTVEGTMNPQLSNARAVIDGLTGSGSNGNDVGTLRSQLDQAGSLAGQLADVLGQMASTAQGLVAAYQGVEDGGVPGAFFG</sequence>
<keyword evidence="1" id="KW-0732">Signal</keyword>
<protein>
    <submittedName>
        <fullName evidence="2">Uncharacterized protein</fullName>
    </submittedName>
</protein>
<comment type="caution">
    <text evidence="2">The sequence shown here is derived from an EMBL/GenBank/DDBJ whole genome shotgun (WGS) entry which is preliminary data.</text>
</comment>
<proteinExistence type="predicted"/>
<feature type="signal peptide" evidence="1">
    <location>
        <begin position="1"/>
        <end position="17"/>
    </location>
</feature>
<evidence type="ECO:0000313" key="3">
    <source>
        <dbReference type="Proteomes" id="UP001321760"/>
    </source>
</evidence>